<dbReference type="RefSeq" id="WP_132192564.1">
    <property type="nucleotide sequence ID" value="NZ_SMKY01000001.1"/>
</dbReference>
<sequence>MTWPVGPAAPTEADRRRHDAAFDLMTAVLNGTRPAAMLPLVAAHARALSHVPLAFIALPGEDGNTLRIEVTAGVGGDRIRGQSVRRGRSILGRAFSTRRAVSARVVADQTLIGLPAGPILILPLETGEVTRGVLAVLGRVGGEPFSPATARQLLLFSDMAARLIELAGARLAAPPGDAIAEDGPGVAPLGPPWPT</sequence>
<dbReference type="SUPFAM" id="SSF55781">
    <property type="entry name" value="GAF domain-like"/>
    <property type="match status" value="1"/>
</dbReference>
<comment type="caution">
    <text evidence="2">The sequence shown here is derived from an EMBL/GenBank/DDBJ whole genome shotgun (WGS) entry which is preliminary data.</text>
</comment>
<dbReference type="Gene3D" id="3.30.450.40">
    <property type="match status" value="1"/>
</dbReference>
<feature type="domain" description="GAF" evidence="1">
    <location>
        <begin position="54"/>
        <end position="165"/>
    </location>
</feature>
<dbReference type="AlphaFoldDB" id="A0A4R5C3L0"/>
<proteinExistence type="predicted"/>
<reference evidence="2 3" key="1">
    <citation type="submission" date="2019-03" db="EMBL/GenBank/DDBJ databases">
        <title>Draft genome sequences of novel Actinobacteria.</title>
        <authorList>
            <person name="Sahin N."/>
            <person name="Ay H."/>
            <person name="Saygin H."/>
        </authorList>
    </citation>
    <scope>NUCLEOTIDE SEQUENCE [LARGE SCALE GENOMIC DNA]</scope>
    <source>
        <strain evidence="2 3">DSM 45941</strain>
    </source>
</reference>
<dbReference type="Pfam" id="PF13492">
    <property type="entry name" value="GAF_3"/>
    <property type="match status" value="1"/>
</dbReference>
<dbReference type="InterPro" id="IPR029016">
    <property type="entry name" value="GAF-like_dom_sf"/>
</dbReference>
<evidence type="ECO:0000313" key="2">
    <source>
        <dbReference type="EMBL" id="TDD92986.1"/>
    </source>
</evidence>
<dbReference type="InterPro" id="IPR003018">
    <property type="entry name" value="GAF"/>
</dbReference>
<name>A0A4R5C3L0_9ACTN</name>
<protein>
    <recommendedName>
        <fullName evidence="1">GAF domain-containing protein</fullName>
    </recommendedName>
</protein>
<dbReference type="Proteomes" id="UP000295578">
    <property type="component" value="Unassembled WGS sequence"/>
</dbReference>
<organism evidence="2 3">
    <name type="scientific">Actinomadura darangshiensis</name>
    <dbReference type="NCBI Taxonomy" id="705336"/>
    <lineage>
        <taxon>Bacteria</taxon>
        <taxon>Bacillati</taxon>
        <taxon>Actinomycetota</taxon>
        <taxon>Actinomycetes</taxon>
        <taxon>Streptosporangiales</taxon>
        <taxon>Thermomonosporaceae</taxon>
        <taxon>Actinomadura</taxon>
    </lineage>
</organism>
<dbReference type="OrthoDB" id="3473829at2"/>
<dbReference type="EMBL" id="SMKY01000001">
    <property type="protein sequence ID" value="TDD92986.1"/>
    <property type="molecule type" value="Genomic_DNA"/>
</dbReference>
<evidence type="ECO:0000259" key="1">
    <source>
        <dbReference type="Pfam" id="PF13492"/>
    </source>
</evidence>
<evidence type="ECO:0000313" key="3">
    <source>
        <dbReference type="Proteomes" id="UP000295578"/>
    </source>
</evidence>
<accession>A0A4R5C3L0</accession>
<gene>
    <name evidence="2" type="ORF">E1293_00530</name>
</gene>
<keyword evidence="3" id="KW-1185">Reference proteome</keyword>